<dbReference type="GO" id="GO:0003676">
    <property type="term" value="F:nucleic acid binding"/>
    <property type="evidence" value="ECO:0007669"/>
    <property type="project" value="InterPro"/>
</dbReference>
<dbReference type="InterPro" id="IPR012337">
    <property type="entry name" value="RNaseH-like_sf"/>
</dbReference>
<dbReference type="SUPFAM" id="SSF53098">
    <property type="entry name" value="Ribonuclease H-like"/>
    <property type="match status" value="1"/>
</dbReference>
<dbReference type="Gene3D" id="3.30.420.10">
    <property type="entry name" value="Ribonuclease H-like superfamily/Ribonuclease H"/>
    <property type="match status" value="1"/>
</dbReference>
<dbReference type="InterPro" id="IPR013520">
    <property type="entry name" value="Ribonucl_H"/>
</dbReference>
<sequence length="304" mass="35278">MNKLRYIRQRENGNWQVRIDRPGVTFRATTVSQEDAVTARNDFLGYDPDAGTMQPRAPRILLLDIETTPLEIYAWEIGDIHVGFTQIKKDWELLCFAWKWLGEQDIHIMTRQNHTEKELAARLYDLLNSADVVVAHNGKSFDLKKINVKLLLYGHKRPHPYRVVDTLQISRKHFRFTSNKQDYLNKLFGGPGKVEHEGLGLWLKCIDNNPEAWALMIAYNKRDVEDLEQDYLMLRNWDGSHPNLALYYDEDAQQRCPVCGYTEYECIEPVYTQVSEFPAYRCKCCGGVYRATKRLAGVQTTGVV</sequence>
<feature type="domain" description="Exonuclease" evidence="1">
    <location>
        <begin position="109"/>
        <end position="199"/>
    </location>
</feature>
<dbReference type="InterPro" id="IPR036397">
    <property type="entry name" value="RNaseH_sf"/>
</dbReference>
<name>A0A6M3L9F2_9ZZZZ</name>
<evidence type="ECO:0000259" key="1">
    <source>
        <dbReference type="Pfam" id="PF00929"/>
    </source>
</evidence>
<proteinExistence type="predicted"/>
<accession>A0A6M3L9F2</accession>
<gene>
    <name evidence="2" type="ORF">MM415B03472_0001</name>
</gene>
<dbReference type="Pfam" id="PF00929">
    <property type="entry name" value="RNase_T"/>
    <property type="match status" value="1"/>
</dbReference>
<evidence type="ECO:0000313" key="2">
    <source>
        <dbReference type="EMBL" id="QJA91103.1"/>
    </source>
</evidence>
<dbReference type="EMBL" id="MT142962">
    <property type="protein sequence ID" value="QJA91103.1"/>
    <property type="molecule type" value="Genomic_DNA"/>
</dbReference>
<organism evidence="2">
    <name type="scientific">viral metagenome</name>
    <dbReference type="NCBI Taxonomy" id="1070528"/>
    <lineage>
        <taxon>unclassified sequences</taxon>
        <taxon>metagenomes</taxon>
        <taxon>organismal metagenomes</taxon>
    </lineage>
</organism>
<reference evidence="2" key="1">
    <citation type="submission" date="2020-03" db="EMBL/GenBank/DDBJ databases">
        <title>The deep terrestrial virosphere.</title>
        <authorList>
            <person name="Holmfeldt K."/>
            <person name="Nilsson E."/>
            <person name="Simone D."/>
            <person name="Lopez-Fernandez M."/>
            <person name="Wu X."/>
            <person name="de Brujin I."/>
            <person name="Lundin D."/>
            <person name="Andersson A."/>
            <person name="Bertilsson S."/>
            <person name="Dopson M."/>
        </authorList>
    </citation>
    <scope>NUCLEOTIDE SEQUENCE</scope>
    <source>
        <strain evidence="2">MM415B03472</strain>
    </source>
</reference>
<protein>
    <submittedName>
        <fullName evidence="2">Putative RNase_H superfamily protein</fullName>
    </submittedName>
</protein>
<dbReference type="AlphaFoldDB" id="A0A6M3L9F2"/>